<feature type="binding site" evidence="15">
    <location>
        <position position="102"/>
    </location>
    <ligand>
        <name>[4Fe-4S] cluster</name>
        <dbReference type="ChEBI" id="CHEBI:49883"/>
        <note>4Fe-4S-S-AdoMet</note>
    </ligand>
</feature>
<dbReference type="CDD" id="cd01335">
    <property type="entry name" value="Radical_SAM"/>
    <property type="match status" value="1"/>
</dbReference>
<evidence type="ECO:0000256" key="3">
    <source>
        <dbReference type="ARBA" id="ARBA00022485"/>
    </source>
</evidence>
<dbReference type="InterPro" id="IPR056591">
    <property type="entry name" value="ELP3-like_N"/>
</dbReference>
<dbReference type="SUPFAM" id="SSF55729">
    <property type="entry name" value="Acyl-CoA N-acyltransferases (Nat)"/>
    <property type="match status" value="1"/>
</dbReference>
<keyword evidence="5" id="KW-0808">Transferase</keyword>
<keyword evidence="3" id="KW-0004">4Fe-4S</keyword>
<keyword evidence="11 15" id="KW-0411">Iron-sulfur</keyword>
<dbReference type="GO" id="GO:0106261">
    <property type="term" value="F:tRNA uridine(34) acetyltransferase activity"/>
    <property type="evidence" value="ECO:0007669"/>
    <property type="project" value="UniProtKB-EC"/>
</dbReference>
<protein>
    <recommendedName>
        <fullName evidence="13">tRNA carboxymethyluridine synthase</fullName>
        <ecNumber evidence="13">2.3.1.311</ecNumber>
    </recommendedName>
</protein>
<dbReference type="InterPro" id="IPR016181">
    <property type="entry name" value="Acyl_CoA_acyltransferase"/>
</dbReference>
<dbReference type="RefSeq" id="WP_135388536.1">
    <property type="nucleotide sequence ID" value="NZ_PGGK01000002.1"/>
</dbReference>
<keyword evidence="12" id="KW-0012">Acyltransferase</keyword>
<dbReference type="EC" id="2.3.1.311" evidence="13"/>
<name>A0A4E0Q1K4_9EURY</name>
<sequence>MTANENPDPDFYKACREILEMVMEKKITDTRQLNEVKKKQAKKYRLSCLPKNTDIIIAGNEEEQEMVRDILRRKPVRTISGVAVIAAMTSPAPCPHGVCIPCPGGPDSDFCSPQSYMGREPSTMRAIQCEYDPYRIVAGRLKQLRQIGHEVKKAELIVMGGTFSARPIDYQEWYTKRCLEAMNDFYGTQWRQEVRAIGKEIPYVTLEDVQQMNEAAEVRNTGITFETRPDWASADHVDRMLELGATKVEIGVQSTYDFVLSRMKRGHTVADSIEANRILRDSGLKVGFHMMPGLPGMDEKREIRNFKRVFTDPGFKPDYLKIYPTLVTEGTELNNMWTRGEYQAINDADAVRLLANIKSFIPEWVRMQRIQRDIPAQQILAGVRKSNIRQLAQDHLLQQGGRCRCIRCREVGHNILQGKEPDVGNIELTVQSYDCCGGKEHFISFEDTVQDILIGFMRMRFPHMPHRKELENAALGRELHVYGSMVPVGDKAKGHDWQHRGYGAELVARAEEIARDAGYTGMAIMSGIGVRGYYRRIGYERDGMYMSKNL</sequence>
<dbReference type="PANTHER" id="PTHR11135:SF7">
    <property type="entry name" value="TRNA URIDINE(34) ACETYLTRANSFERASE"/>
    <property type="match status" value="1"/>
</dbReference>
<dbReference type="OrthoDB" id="49957at2157"/>
<evidence type="ECO:0000256" key="4">
    <source>
        <dbReference type="ARBA" id="ARBA00022555"/>
    </source>
</evidence>
<comment type="caution">
    <text evidence="17">The sequence shown here is derived from an EMBL/GenBank/DDBJ whole genome shotgun (WGS) entry which is preliminary data.</text>
</comment>
<evidence type="ECO:0000256" key="9">
    <source>
        <dbReference type="ARBA" id="ARBA00022884"/>
    </source>
</evidence>
<dbReference type="Pfam" id="PF16199">
    <property type="entry name" value="Radical_SAM_C"/>
    <property type="match status" value="1"/>
</dbReference>
<evidence type="ECO:0000256" key="13">
    <source>
        <dbReference type="ARBA" id="ARBA00044771"/>
    </source>
</evidence>
<evidence type="ECO:0000256" key="10">
    <source>
        <dbReference type="ARBA" id="ARBA00023004"/>
    </source>
</evidence>
<dbReference type="PANTHER" id="PTHR11135">
    <property type="entry name" value="HISTONE ACETYLTRANSFERASE-RELATED"/>
    <property type="match status" value="1"/>
</dbReference>
<keyword evidence="6" id="KW-0949">S-adenosyl-L-methionine</keyword>
<dbReference type="Gene3D" id="3.40.630.30">
    <property type="match status" value="1"/>
</dbReference>
<evidence type="ECO:0000259" key="16">
    <source>
        <dbReference type="SMART" id="SM00729"/>
    </source>
</evidence>
<dbReference type="InterPro" id="IPR006638">
    <property type="entry name" value="Elp3/MiaA/NifB-like_rSAM"/>
</dbReference>
<dbReference type="SFLD" id="SFLDF00344">
    <property type="entry name" value="ELP3-like"/>
    <property type="match status" value="1"/>
</dbReference>
<dbReference type="GO" id="GO:0000049">
    <property type="term" value="F:tRNA binding"/>
    <property type="evidence" value="ECO:0007669"/>
    <property type="project" value="UniProtKB-KW"/>
</dbReference>
<comment type="cofactor">
    <cofactor evidence="15">
        <name>[4Fe-4S] cluster</name>
        <dbReference type="ChEBI" id="CHEBI:49883"/>
    </cofactor>
    <text evidence="15">Binds 1 [4Fe-4S] cluster. The cluster is coordinated with 3 cysteines and an exchangeable S-adenosyl-L-methionine.</text>
</comment>
<dbReference type="PIRSF" id="PIRSF005669">
    <property type="entry name" value="Hist_AcTrfase_ELP3"/>
    <property type="match status" value="1"/>
</dbReference>
<dbReference type="SMART" id="SM00729">
    <property type="entry name" value="Elp3"/>
    <property type="match status" value="1"/>
</dbReference>
<evidence type="ECO:0000256" key="12">
    <source>
        <dbReference type="ARBA" id="ARBA00023315"/>
    </source>
</evidence>
<evidence type="ECO:0000256" key="2">
    <source>
        <dbReference type="ARBA" id="ARBA00005494"/>
    </source>
</evidence>
<evidence type="ECO:0000256" key="15">
    <source>
        <dbReference type="PIRSR" id="PIRSR005669-1"/>
    </source>
</evidence>
<keyword evidence="18" id="KW-1185">Reference proteome</keyword>
<dbReference type="InterPro" id="IPR034687">
    <property type="entry name" value="ELP3-like"/>
</dbReference>
<dbReference type="SUPFAM" id="SSF102114">
    <property type="entry name" value="Radical SAM enzymes"/>
    <property type="match status" value="1"/>
</dbReference>
<keyword evidence="9" id="KW-0694">RNA-binding</keyword>
<keyword evidence="8 15" id="KW-0479">Metal-binding</keyword>
<evidence type="ECO:0000313" key="18">
    <source>
        <dbReference type="Proteomes" id="UP000297295"/>
    </source>
</evidence>
<evidence type="ECO:0000256" key="1">
    <source>
        <dbReference type="ARBA" id="ARBA00005217"/>
    </source>
</evidence>
<organism evidence="17 18">
    <name type="scientific">Methanolobus halotolerans</name>
    <dbReference type="NCBI Taxonomy" id="2052935"/>
    <lineage>
        <taxon>Archaea</taxon>
        <taxon>Methanobacteriati</taxon>
        <taxon>Methanobacteriota</taxon>
        <taxon>Stenosarchaea group</taxon>
        <taxon>Methanomicrobia</taxon>
        <taxon>Methanosarcinales</taxon>
        <taxon>Methanosarcinaceae</taxon>
        <taxon>Methanolobus</taxon>
    </lineage>
</organism>
<evidence type="ECO:0000256" key="14">
    <source>
        <dbReference type="ARBA" id="ARBA00047372"/>
    </source>
</evidence>
<dbReference type="Gene3D" id="3.30.750.200">
    <property type="match status" value="1"/>
</dbReference>
<comment type="similarity">
    <text evidence="2">Belongs to the ELP3 family.</text>
</comment>
<reference evidence="17 18" key="1">
    <citation type="submission" date="2017-11" db="EMBL/GenBank/DDBJ databases">
        <title>Isolation and Characterization of Methanogenic Archaea from Saline Meromictic Lake at Siberia.</title>
        <authorList>
            <person name="Shen Y."/>
            <person name="Huang H.-H."/>
            <person name="Lai M.-C."/>
            <person name="Chen S.-C."/>
        </authorList>
    </citation>
    <scope>NUCLEOTIDE SEQUENCE [LARGE SCALE GENOMIC DNA]</scope>
    <source>
        <strain evidence="17 18">SY-01</strain>
    </source>
</reference>
<dbReference type="Pfam" id="PF04055">
    <property type="entry name" value="Radical_SAM"/>
    <property type="match status" value="1"/>
</dbReference>
<keyword evidence="4" id="KW-0820">tRNA-binding</keyword>
<evidence type="ECO:0000256" key="11">
    <source>
        <dbReference type="ARBA" id="ARBA00023014"/>
    </source>
</evidence>
<dbReference type="GO" id="GO:0046872">
    <property type="term" value="F:metal ion binding"/>
    <property type="evidence" value="ECO:0007669"/>
    <property type="project" value="UniProtKB-KW"/>
</dbReference>
<evidence type="ECO:0000256" key="6">
    <source>
        <dbReference type="ARBA" id="ARBA00022691"/>
    </source>
</evidence>
<comment type="catalytic activity">
    <reaction evidence="14">
        <text>uridine(34) in tRNA + acetyl-CoA + S-adenosyl-L-methionine + H2O = 5-(carboxymethyl)uridine(34) in tRNA + 5'-deoxyadenosine + L-methionine + CoA + 2 H(+)</text>
        <dbReference type="Rhea" id="RHEA:61020"/>
        <dbReference type="Rhea" id="RHEA-COMP:10407"/>
        <dbReference type="Rhea" id="RHEA-COMP:11727"/>
        <dbReference type="ChEBI" id="CHEBI:15377"/>
        <dbReference type="ChEBI" id="CHEBI:15378"/>
        <dbReference type="ChEBI" id="CHEBI:17319"/>
        <dbReference type="ChEBI" id="CHEBI:57287"/>
        <dbReference type="ChEBI" id="CHEBI:57288"/>
        <dbReference type="ChEBI" id="CHEBI:57844"/>
        <dbReference type="ChEBI" id="CHEBI:59789"/>
        <dbReference type="ChEBI" id="CHEBI:65315"/>
        <dbReference type="ChEBI" id="CHEBI:74882"/>
        <dbReference type="EC" id="2.3.1.311"/>
    </reaction>
    <physiologicalReaction direction="left-to-right" evidence="14">
        <dbReference type="Rhea" id="RHEA:61021"/>
    </physiologicalReaction>
</comment>
<feature type="domain" description="Elp3/MiaA/NifB-like radical SAM core" evidence="16">
    <location>
        <begin position="84"/>
        <end position="356"/>
    </location>
</feature>
<gene>
    <name evidence="17" type="ORF">CUN85_02140</name>
</gene>
<dbReference type="SFLD" id="SFLDG01086">
    <property type="entry name" value="elongater_protein-like"/>
    <property type="match status" value="1"/>
</dbReference>
<evidence type="ECO:0000313" key="17">
    <source>
        <dbReference type="EMBL" id="TGC10975.1"/>
    </source>
</evidence>
<dbReference type="NCBIfam" id="TIGR01211">
    <property type="entry name" value="ELP3"/>
    <property type="match status" value="1"/>
</dbReference>
<accession>A0A4E0Q1K4</accession>
<keyword evidence="10 15" id="KW-0408">Iron</keyword>
<proteinExistence type="inferred from homology"/>
<dbReference type="Pfam" id="PF23613">
    <property type="entry name" value="ELP3_N"/>
    <property type="match status" value="1"/>
</dbReference>
<dbReference type="GO" id="GO:0005737">
    <property type="term" value="C:cytoplasm"/>
    <property type="evidence" value="ECO:0007669"/>
    <property type="project" value="TreeGrafter"/>
</dbReference>
<evidence type="ECO:0000256" key="8">
    <source>
        <dbReference type="ARBA" id="ARBA00022723"/>
    </source>
</evidence>
<feature type="binding site" evidence="15">
    <location>
        <position position="94"/>
    </location>
    <ligand>
        <name>[4Fe-4S] cluster</name>
        <dbReference type="ChEBI" id="CHEBI:49883"/>
        <note>4Fe-4S-S-AdoMet</note>
    </ligand>
</feature>
<evidence type="ECO:0000256" key="7">
    <source>
        <dbReference type="ARBA" id="ARBA00022694"/>
    </source>
</evidence>
<dbReference type="InterPro" id="IPR032432">
    <property type="entry name" value="Radical_SAM_C"/>
</dbReference>
<dbReference type="Proteomes" id="UP000297295">
    <property type="component" value="Unassembled WGS sequence"/>
</dbReference>
<evidence type="ECO:0000256" key="5">
    <source>
        <dbReference type="ARBA" id="ARBA00022679"/>
    </source>
</evidence>
<dbReference type="AlphaFoldDB" id="A0A4E0Q1K4"/>
<dbReference type="CDD" id="cd04301">
    <property type="entry name" value="NAT_SF"/>
    <property type="match status" value="1"/>
</dbReference>
<comment type="pathway">
    <text evidence="1">tRNA modification.</text>
</comment>
<keyword evidence="7" id="KW-0819">tRNA processing</keyword>
<dbReference type="GO" id="GO:0051539">
    <property type="term" value="F:4 iron, 4 sulfur cluster binding"/>
    <property type="evidence" value="ECO:0007669"/>
    <property type="project" value="UniProtKB-KW"/>
</dbReference>
<dbReference type="InterPro" id="IPR007197">
    <property type="entry name" value="rSAM"/>
</dbReference>
<dbReference type="SFLD" id="SFLDS00029">
    <property type="entry name" value="Radical_SAM"/>
    <property type="match status" value="1"/>
</dbReference>
<dbReference type="InterPro" id="IPR039661">
    <property type="entry name" value="ELP3"/>
</dbReference>
<feature type="binding site" evidence="15">
    <location>
        <position position="99"/>
    </location>
    <ligand>
        <name>[4Fe-4S] cluster</name>
        <dbReference type="ChEBI" id="CHEBI:49883"/>
        <note>4Fe-4S-S-AdoMet</note>
    </ligand>
</feature>
<dbReference type="InterPro" id="IPR058240">
    <property type="entry name" value="rSAM_sf"/>
</dbReference>
<dbReference type="EMBL" id="PGGK01000002">
    <property type="protein sequence ID" value="TGC10975.1"/>
    <property type="molecule type" value="Genomic_DNA"/>
</dbReference>
<dbReference type="GO" id="GO:0002926">
    <property type="term" value="P:tRNA wobble base 5-methoxycarbonylmethyl-2-thiouridinylation"/>
    <property type="evidence" value="ECO:0007669"/>
    <property type="project" value="TreeGrafter"/>
</dbReference>